<reference evidence="3" key="1">
    <citation type="submission" date="2022-07" db="EMBL/GenBank/DDBJ databases">
        <title>Genome Sequence of Physisporinus lineatus.</title>
        <authorList>
            <person name="Buettner E."/>
        </authorList>
    </citation>
    <scope>NUCLEOTIDE SEQUENCE</scope>
    <source>
        <strain evidence="3">VT162</strain>
    </source>
</reference>
<feature type="compositionally biased region" description="Polar residues" evidence="1">
    <location>
        <begin position="173"/>
        <end position="191"/>
    </location>
</feature>
<proteinExistence type="predicted"/>
<keyword evidence="2" id="KW-1133">Transmembrane helix</keyword>
<organism evidence="3 4">
    <name type="scientific">Meripilus lineatus</name>
    <dbReference type="NCBI Taxonomy" id="2056292"/>
    <lineage>
        <taxon>Eukaryota</taxon>
        <taxon>Fungi</taxon>
        <taxon>Dikarya</taxon>
        <taxon>Basidiomycota</taxon>
        <taxon>Agaricomycotina</taxon>
        <taxon>Agaricomycetes</taxon>
        <taxon>Polyporales</taxon>
        <taxon>Meripilaceae</taxon>
        <taxon>Meripilus</taxon>
    </lineage>
</organism>
<gene>
    <name evidence="3" type="ORF">NLI96_g5496</name>
</gene>
<keyword evidence="4" id="KW-1185">Reference proteome</keyword>
<dbReference type="EMBL" id="JANAWD010000181">
    <property type="protein sequence ID" value="KAJ3484654.1"/>
    <property type="molecule type" value="Genomic_DNA"/>
</dbReference>
<dbReference type="AlphaFoldDB" id="A0AAD5V878"/>
<name>A0AAD5V878_9APHY</name>
<dbReference type="Proteomes" id="UP001212997">
    <property type="component" value="Unassembled WGS sequence"/>
</dbReference>
<evidence type="ECO:0000313" key="4">
    <source>
        <dbReference type="Proteomes" id="UP001212997"/>
    </source>
</evidence>
<feature type="transmembrane region" description="Helical" evidence="2">
    <location>
        <begin position="94"/>
        <end position="115"/>
    </location>
</feature>
<keyword evidence="2" id="KW-0812">Transmembrane</keyword>
<evidence type="ECO:0000313" key="3">
    <source>
        <dbReference type="EMBL" id="KAJ3484654.1"/>
    </source>
</evidence>
<feature type="transmembrane region" description="Helical" evidence="2">
    <location>
        <begin position="121"/>
        <end position="139"/>
    </location>
</feature>
<keyword evidence="2" id="KW-0472">Membrane</keyword>
<evidence type="ECO:0000256" key="1">
    <source>
        <dbReference type="SAM" id="MobiDB-lite"/>
    </source>
</evidence>
<feature type="region of interest" description="Disordered" evidence="1">
    <location>
        <begin position="171"/>
        <end position="191"/>
    </location>
</feature>
<accession>A0AAD5V878</accession>
<comment type="caution">
    <text evidence="3">The sequence shown here is derived from an EMBL/GenBank/DDBJ whole genome shotgun (WGS) entry which is preliminary data.</text>
</comment>
<sequence length="191" mass="21358">MVDWTSPEEIKFERDILVKVIHVLAGIYFWEFLTSLDFEWSFCCGKKKFSWYMDGRLGHGSTVCSTSLPVRAGTVGGDHMGRSRLMNLLFRDGLIYFIIVFLGTLPSAVLVGLNLNPVMDVMVLVPSLYVSLIAACRVVRRLANFSAVDPAVQPSMNTPRVEQSKIMFRAHETSSNPPSDPQIKTSLWSPA</sequence>
<protein>
    <submittedName>
        <fullName evidence="3">Uncharacterized protein</fullName>
    </submittedName>
</protein>
<evidence type="ECO:0000256" key="2">
    <source>
        <dbReference type="SAM" id="Phobius"/>
    </source>
</evidence>